<dbReference type="InterPro" id="IPR050582">
    <property type="entry name" value="HAD-like_SerB"/>
</dbReference>
<organism evidence="11 12">
    <name type="scientific">Legionella fallonii LLAP-10</name>
    <dbReference type="NCBI Taxonomy" id="1212491"/>
    <lineage>
        <taxon>Bacteria</taxon>
        <taxon>Pseudomonadati</taxon>
        <taxon>Pseudomonadota</taxon>
        <taxon>Gammaproteobacteria</taxon>
        <taxon>Legionellales</taxon>
        <taxon>Legionellaceae</taxon>
        <taxon>Legionella</taxon>
    </lineage>
</organism>
<comment type="pathway">
    <text evidence="2">Amino-acid biosynthesis; L-serine biosynthesis; L-serine from 3-phospho-D-glycerate: step 3/3.</text>
</comment>
<keyword evidence="12" id="KW-1185">Reference proteome</keyword>
<dbReference type="InterPro" id="IPR023214">
    <property type="entry name" value="HAD_sf"/>
</dbReference>
<dbReference type="Gene3D" id="1.10.150.210">
    <property type="entry name" value="Phosphoserine phosphatase, domain 2"/>
    <property type="match status" value="1"/>
</dbReference>
<dbReference type="HOGENOM" id="CLU_036368_2_1_6"/>
<dbReference type="GO" id="GO:0036424">
    <property type="term" value="F:L-phosphoserine phosphatase activity"/>
    <property type="evidence" value="ECO:0007669"/>
    <property type="project" value="TreeGrafter"/>
</dbReference>
<dbReference type="GO" id="GO:0006564">
    <property type="term" value="P:L-serine biosynthetic process"/>
    <property type="evidence" value="ECO:0007669"/>
    <property type="project" value="UniProtKB-KW"/>
</dbReference>
<dbReference type="GO" id="GO:0005737">
    <property type="term" value="C:cytoplasm"/>
    <property type="evidence" value="ECO:0007669"/>
    <property type="project" value="TreeGrafter"/>
</dbReference>
<dbReference type="GO" id="GO:0000287">
    <property type="term" value="F:magnesium ion binding"/>
    <property type="evidence" value="ECO:0007669"/>
    <property type="project" value="TreeGrafter"/>
</dbReference>
<evidence type="ECO:0000256" key="7">
    <source>
        <dbReference type="ARBA" id="ARBA00022842"/>
    </source>
</evidence>
<dbReference type="STRING" id="1212491.LFA_3553"/>
<evidence type="ECO:0000256" key="3">
    <source>
        <dbReference type="ARBA" id="ARBA00012640"/>
    </source>
</evidence>
<evidence type="ECO:0000256" key="10">
    <source>
        <dbReference type="ARBA" id="ARBA00048523"/>
    </source>
</evidence>
<proteinExistence type="predicted"/>
<evidence type="ECO:0000256" key="1">
    <source>
        <dbReference type="ARBA" id="ARBA00001946"/>
    </source>
</evidence>
<keyword evidence="7" id="KW-0460">Magnesium</keyword>
<comment type="cofactor">
    <cofactor evidence="1">
        <name>Mg(2+)</name>
        <dbReference type="ChEBI" id="CHEBI:18420"/>
    </cofactor>
</comment>
<comment type="catalytic activity">
    <reaction evidence="10">
        <text>O-phospho-D-serine + H2O = D-serine + phosphate</text>
        <dbReference type="Rhea" id="RHEA:24873"/>
        <dbReference type="ChEBI" id="CHEBI:15377"/>
        <dbReference type="ChEBI" id="CHEBI:35247"/>
        <dbReference type="ChEBI" id="CHEBI:43474"/>
        <dbReference type="ChEBI" id="CHEBI:58680"/>
        <dbReference type="EC" id="3.1.3.3"/>
    </reaction>
</comment>
<evidence type="ECO:0000256" key="2">
    <source>
        <dbReference type="ARBA" id="ARBA00005135"/>
    </source>
</evidence>
<evidence type="ECO:0000256" key="9">
    <source>
        <dbReference type="ARBA" id="ARBA00048138"/>
    </source>
</evidence>
<dbReference type="PANTHER" id="PTHR43344:SF2">
    <property type="entry name" value="PHOSPHOSERINE PHOSPHATASE"/>
    <property type="match status" value="1"/>
</dbReference>
<gene>
    <name evidence="11" type="ORF">LFA_3553</name>
</gene>
<dbReference type="Pfam" id="PF00702">
    <property type="entry name" value="Hydrolase"/>
    <property type="match status" value="1"/>
</dbReference>
<dbReference type="OrthoDB" id="9790031at2"/>
<evidence type="ECO:0000256" key="6">
    <source>
        <dbReference type="ARBA" id="ARBA00022801"/>
    </source>
</evidence>
<dbReference type="AlphaFoldDB" id="A0A098G8R6"/>
<evidence type="ECO:0000256" key="8">
    <source>
        <dbReference type="ARBA" id="ARBA00023299"/>
    </source>
</evidence>
<dbReference type="InterPro" id="IPR036412">
    <property type="entry name" value="HAD-like_sf"/>
</dbReference>
<evidence type="ECO:0000256" key="5">
    <source>
        <dbReference type="ARBA" id="ARBA00022723"/>
    </source>
</evidence>
<dbReference type="NCBIfam" id="TIGR01488">
    <property type="entry name" value="HAD-SF-IB"/>
    <property type="match status" value="1"/>
</dbReference>
<keyword evidence="8" id="KW-0718">Serine biosynthesis</keyword>
<dbReference type="EMBL" id="LN614827">
    <property type="protein sequence ID" value="CEG58884.1"/>
    <property type="molecule type" value="Genomic_DNA"/>
</dbReference>
<dbReference type="KEGG" id="lfa:LFA_3553"/>
<accession>A0A098G8R6</accession>
<dbReference type="PANTHER" id="PTHR43344">
    <property type="entry name" value="PHOSPHOSERINE PHOSPHATASE"/>
    <property type="match status" value="1"/>
</dbReference>
<evidence type="ECO:0000313" key="11">
    <source>
        <dbReference type="EMBL" id="CEG58884.1"/>
    </source>
</evidence>
<protein>
    <recommendedName>
        <fullName evidence="3">phosphoserine phosphatase</fullName>
        <ecNumber evidence="3">3.1.3.3</ecNumber>
    </recommendedName>
</protein>
<keyword evidence="6" id="KW-0378">Hydrolase</keyword>
<dbReference type="SUPFAM" id="SSF56784">
    <property type="entry name" value="HAD-like"/>
    <property type="match status" value="1"/>
</dbReference>
<sequence>MSYIDSDLWQPKTPIDVFFFDWDGTLSLIEGVDLLATMNGVAQHVHEITQRCMSTAGLTVADYRRRLDFIKPSQEQIKQLAKQYDTHCAPGARAVINLLNHLGKKIYIISAGIKSAILPLAEQLGIPESRILAVDVYFNVDGRYEGFDEHSDLVKPKGKSLQISKILNAKEHSLLLGDGYTDWEAQTSVTRFVGYAGASPKTWVQEHSYFYIQHSNLLPVLALGLTHEEQLALTGEFRAYYEQGLSDLQKGLVLVKEP</sequence>
<dbReference type="Proteomes" id="UP000032430">
    <property type="component" value="Chromosome I"/>
</dbReference>
<keyword evidence="5" id="KW-0479">Metal-binding</keyword>
<evidence type="ECO:0000313" key="12">
    <source>
        <dbReference type="Proteomes" id="UP000032430"/>
    </source>
</evidence>
<reference evidence="12" key="1">
    <citation type="submission" date="2014-09" db="EMBL/GenBank/DDBJ databases">
        <authorList>
            <person name="Gomez-Valero L."/>
        </authorList>
    </citation>
    <scope>NUCLEOTIDE SEQUENCE [LARGE SCALE GENOMIC DNA]</scope>
    <source>
        <strain evidence="12">ATCC700992</strain>
    </source>
</reference>
<evidence type="ECO:0000256" key="4">
    <source>
        <dbReference type="ARBA" id="ARBA00022605"/>
    </source>
</evidence>
<dbReference type="RefSeq" id="WP_045097113.1">
    <property type="nucleotide sequence ID" value="NZ_LN614827.1"/>
</dbReference>
<comment type="catalytic activity">
    <reaction evidence="9">
        <text>O-phospho-L-serine + H2O = L-serine + phosphate</text>
        <dbReference type="Rhea" id="RHEA:21208"/>
        <dbReference type="ChEBI" id="CHEBI:15377"/>
        <dbReference type="ChEBI" id="CHEBI:33384"/>
        <dbReference type="ChEBI" id="CHEBI:43474"/>
        <dbReference type="ChEBI" id="CHEBI:57524"/>
        <dbReference type="EC" id="3.1.3.3"/>
    </reaction>
</comment>
<dbReference type="Gene3D" id="3.40.50.1000">
    <property type="entry name" value="HAD superfamily/HAD-like"/>
    <property type="match status" value="1"/>
</dbReference>
<dbReference type="EC" id="3.1.3.3" evidence="3"/>
<name>A0A098G8R6_9GAMM</name>
<keyword evidence="4" id="KW-0028">Amino-acid biosynthesis</keyword>